<evidence type="ECO:0000313" key="23">
    <source>
        <dbReference type="Proteomes" id="UP000287853"/>
    </source>
</evidence>
<keyword evidence="11 18" id="KW-0129">CBS domain</keyword>
<dbReference type="FunFam" id="3.20.20.70:FF:000003">
    <property type="entry name" value="GMP reductase"/>
    <property type="match status" value="1"/>
</dbReference>
<dbReference type="Gene3D" id="3.20.20.70">
    <property type="entry name" value="Aldolase class I"/>
    <property type="match status" value="1"/>
</dbReference>
<feature type="binding site" evidence="13 15">
    <location>
        <position position="302"/>
    </location>
    <ligand>
        <name>IMP</name>
        <dbReference type="ChEBI" id="CHEBI:58053"/>
    </ligand>
</feature>
<feature type="binding site" evidence="13">
    <location>
        <position position="247"/>
    </location>
    <ligand>
        <name>NAD(+)</name>
        <dbReference type="ChEBI" id="CHEBI:57540"/>
    </ligand>
</feature>
<keyword evidence="5" id="KW-0677">Repeat</keyword>
<dbReference type="InterPro" id="IPR005990">
    <property type="entry name" value="IMP_DH"/>
</dbReference>
<keyword evidence="9 13" id="KW-0560">Oxidoreductase</keyword>
<feature type="binding site" description="in other chain" evidence="13 17">
    <location>
        <position position="304"/>
    </location>
    <ligand>
        <name>K(+)</name>
        <dbReference type="ChEBI" id="CHEBI:29103"/>
        <note>ligand shared between two tetrameric partners</note>
    </ligand>
</feature>
<feature type="binding site" evidence="13 15">
    <location>
        <begin position="337"/>
        <end position="339"/>
    </location>
    <ligand>
        <name>IMP</name>
        <dbReference type="ChEBI" id="CHEBI:58053"/>
    </ligand>
</feature>
<dbReference type="GO" id="GO:0006183">
    <property type="term" value="P:GTP biosynthetic process"/>
    <property type="evidence" value="ECO:0007669"/>
    <property type="project" value="TreeGrafter"/>
</dbReference>
<reference evidence="22 23" key="1">
    <citation type="submission" date="2017-01" db="EMBL/GenBank/DDBJ databases">
        <title>The cable genome- insights into the physiology and evolution of filamentous bacteria capable of sulfide oxidation via long distance electron transfer.</title>
        <authorList>
            <person name="Schreiber L."/>
            <person name="Bjerg J.T."/>
            <person name="Boggild A."/>
            <person name="Van De Vossenberg J."/>
            <person name="Meysman F."/>
            <person name="Nielsen L.P."/>
            <person name="Schramm A."/>
            <person name="Kjeldsen K.U."/>
        </authorList>
    </citation>
    <scope>NUCLEOTIDE SEQUENCE [LARGE SCALE GENOMIC DNA]</scope>
    <source>
        <strain evidence="22">MCF</strain>
    </source>
</reference>
<feature type="binding site" evidence="13">
    <location>
        <position position="470"/>
    </location>
    <ligand>
        <name>K(+)</name>
        <dbReference type="ChEBI" id="CHEBI:29103"/>
        <note>ligand shared between two tetrameric partners</note>
    </ligand>
</feature>
<dbReference type="EC" id="1.1.1.205" evidence="13 20"/>
<dbReference type="GO" id="GO:0003938">
    <property type="term" value="F:IMP dehydrogenase activity"/>
    <property type="evidence" value="ECO:0007669"/>
    <property type="project" value="UniProtKB-UniRule"/>
</dbReference>
<dbReference type="UniPathway" id="UPA00601">
    <property type="reaction ID" value="UER00295"/>
</dbReference>
<keyword evidence="6 13" id="KW-0332">GMP biosynthesis</keyword>
<evidence type="ECO:0000256" key="7">
    <source>
        <dbReference type="ARBA" id="ARBA00022755"/>
    </source>
</evidence>
<evidence type="ECO:0000256" key="12">
    <source>
        <dbReference type="ARBA" id="ARBA00048028"/>
    </source>
</evidence>
<keyword evidence="4 13" id="KW-0479">Metal-binding</keyword>
<dbReference type="PIRSF" id="PIRSF000130">
    <property type="entry name" value="IMPDH"/>
    <property type="match status" value="1"/>
</dbReference>
<feature type="binding site" evidence="13 15">
    <location>
        <begin position="384"/>
        <end position="388"/>
    </location>
    <ligand>
        <name>IMP</name>
        <dbReference type="ChEBI" id="CHEBI:58053"/>
    </ligand>
</feature>
<evidence type="ECO:0000256" key="2">
    <source>
        <dbReference type="ARBA" id="ARBA00005502"/>
    </source>
</evidence>
<keyword evidence="8 13" id="KW-0630">Potassium</keyword>
<dbReference type="PANTHER" id="PTHR11911:SF111">
    <property type="entry name" value="INOSINE-5'-MONOPHOSPHATE DEHYDROGENASE"/>
    <property type="match status" value="1"/>
</dbReference>
<feature type="binding site" description="in other chain" evidence="13 17">
    <location>
        <position position="299"/>
    </location>
    <ligand>
        <name>K(+)</name>
        <dbReference type="ChEBI" id="CHEBI:29103"/>
        <note>ligand shared between two tetrameric partners</note>
    </ligand>
</feature>
<dbReference type="InterPro" id="IPR000644">
    <property type="entry name" value="CBS_dom"/>
</dbReference>
<organism evidence="22 23">
    <name type="scientific">Candidatus Electrothrix aarhusensis</name>
    <dbReference type="NCBI Taxonomy" id="1859131"/>
    <lineage>
        <taxon>Bacteria</taxon>
        <taxon>Pseudomonadati</taxon>
        <taxon>Thermodesulfobacteriota</taxon>
        <taxon>Desulfobulbia</taxon>
        <taxon>Desulfobulbales</taxon>
        <taxon>Desulfobulbaceae</taxon>
        <taxon>Candidatus Electrothrix</taxon>
    </lineage>
</organism>
<evidence type="ECO:0000256" key="3">
    <source>
        <dbReference type="ARBA" id="ARBA00011881"/>
    </source>
</evidence>
<evidence type="ECO:0000256" key="19">
    <source>
        <dbReference type="RuleBase" id="RU003927"/>
    </source>
</evidence>
<dbReference type="GO" id="GO:0046872">
    <property type="term" value="F:metal ion binding"/>
    <property type="evidence" value="ECO:0007669"/>
    <property type="project" value="UniProtKB-UniRule"/>
</dbReference>
<dbReference type="EMBL" id="MTKO01000045">
    <property type="protein sequence ID" value="RWX46987.1"/>
    <property type="molecule type" value="Genomic_DNA"/>
</dbReference>
<dbReference type="CDD" id="cd04601">
    <property type="entry name" value="CBS_pair_IMPDH"/>
    <property type="match status" value="1"/>
</dbReference>
<evidence type="ECO:0000256" key="4">
    <source>
        <dbReference type="ARBA" id="ARBA00022723"/>
    </source>
</evidence>
<feature type="binding site" evidence="13 16">
    <location>
        <begin position="297"/>
        <end position="299"/>
    </location>
    <ligand>
        <name>NAD(+)</name>
        <dbReference type="ChEBI" id="CHEBI:57540"/>
    </ligand>
</feature>
<dbReference type="InterPro" id="IPR015875">
    <property type="entry name" value="IMP_DH/GMP_Rdtase_CS"/>
</dbReference>
<dbReference type="PANTHER" id="PTHR11911">
    <property type="entry name" value="INOSINE-5-MONOPHOSPHATE DEHYDROGENASE RELATED"/>
    <property type="match status" value="1"/>
</dbReference>
<dbReference type="PROSITE" id="PS51371">
    <property type="entry name" value="CBS"/>
    <property type="match status" value="2"/>
</dbReference>
<comment type="cofactor">
    <cofactor evidence="1 13">
        <name>K(+)</name>
        <dbReference type="ChEBI" id="CHEBI:29103"/>
    </cofactor>
</comment>
<evidence type="ECO:0000256" key="15">
    <source>
        <dbReference type="PIRSR" id="PIRSR000130-2"/>
    </source>
</evidence>
<proteinExistence type="inferred from homology"/>
<feature type="binding site" evidence="13">
    <location>
        <position position="469"/>
    </location>
    <ligand>
        <name>K(+)</name>
        <dbReference type="ChEBI" id="CHEBI:29103"/>
        <note>ligand shared between two tetrameric partners</note>
    </ligand>
</feature>
<dbReference type="SUPFAM" id="SSF54631">
    <property type="entry name" value="CBS-domain pair"/>
    <property type="match status" value="1"/>
</dbReference>
<evidence type="ECO:0000256" key="10">
    <source>
        <dbReference type="ARBA" id="ARBA00023027"/>
    </source>
</evidence>
<evidence type="ECO:0000256" key="14">
    <source>
        <dbReference type="PIRSR" id="PIRSR000130-1"/>
    </source>
</evidence>
<dbReference type="GO" id="GO:0000166">
    <property type="term" value="F:nucleotide binding"/>
    <property type="evidence" value="ECO:0007669"/>
    <property type="project" value="UniProtKB-UniRule"/>
</dbReference>
<gene>
    <name evidence="13" type="primary">guaB</name>
    <name evidence="22" type="ORF">H206_03449</name>
</gene>
<comment type="function">
    <text evidence="13">Catalyzes the conversion of inosine 5'-phosphate (IMP) to xanthosine 5'-phosphate (XMP), the first committed and rate-limiting step in the de novo synthesis of guanine nucleotides, and therefore plays an important role in the regulation of cell growth.</text>
</comment>
<accession>A0A444J1E5</accession>
<feature type="domain" description="CBS" evidence="21">
    <location>
        <begin position="94"/>
        <end position="151"/>
    </location>
</feature>
<dbReference type="AlphaFoldDB" id="A0A444J1E5"/>
<evidence type="ECO:0000256" key="16">
    <source>
        <dbReference type="PIRSR" id="PIRSR000130-3"/>
    </source>
</evidence>
<evidence type="ECO:0000256" key="18">
    <source>
        <dbReference type="PROSITE-ProRule" id="PRU00703"/>
    </source>
</evidence>
<evidence type="ECO:0000256" key="9">
    <source>
        <dbReference type="ARBA" id="ARBA00023002"/>
    </source>
</evidence>
<dbReference type="Pfam" id="PF00478">
    <property type="entry name" value="IMPDH"/>
    <property type="match status" value="1"/>
</dbReference>
<keyword evidence="7 13" id="KW-0658">Purine biosynthesis</keyword>
<feature type="domain" description="CBS" evidence="21">
    <location>
        <begin position="153"/>
        <end position="213"/>
    </location>
</feature>
<dbReference type="PROSITE" id="PS00487">
    <property type="entry name" value="IMP_DH_GMP_RED"/>
    <property type="match status" value="1"/>
</dbReference>
<dbReference type="InterPro" id="IPR013785">
    <property type="entry name" value="Aldolase_TIM"/>
</dbReference>
<evidence type="ECO:0000256" key="6">
    <source>
        <dbReference type="ARBA" id="ARBA00022749"/>
    </source>
</evidence>
<comment type="similarity">
    <text evidence="2 13 19">Belongs to the IMPDH/GMPR family.</text>
</comment>
<evidence type="ECO:0000256" key="11">
    <source>
        <dbReference type="ARBA" id="ARBA00023122"/>
    </source>
</evidence>
<evidence type="ECO:0000256" key="8">
    <source>
        <dbReference type="ARBA" id="ARBA00022958"/>
    </source>
</evidence>
<feature type="binding site" evidence="13 15">
    <location>
        <begin position="360"/>
        <end position="361"/>
    </location>
    <ligand>
        <name>IMP</name>
        <dbReference type="ChEBI" id="CHEBI:58053"/>
    </ligand>
</feature>
<sequence>MFDQDIPPAYTFDDVLLVPSGSEVLPSEVSLATRLTDTINLNAPLVSAAMDTVTEHRTAIAMARAGGIGIIHKNMSISDQAREVVRVKKSESGMIIDPVTVTEQQSVGEVEEIMAMYKISGLPVLREGKLVGIVTNRDLRFVSNNEMRVKEVMTSKNLVTVHEGISLEHCKALLHEHRIEKLLVVDEAKKLKGLITIKDIEKIKRYPQSAKDTSGRLLVGAAIGVSSDMSDRTEALVAAGADVIVLDSAHGHSAGVLRAIREVRAGWPDLSIIAGNVATAEGTAALIEAGANAVKVGVGPGSICTTRIVAGVGVPQLTALQNATKVAREKGIPVIADGGIKFSGDICKAIGIGADSVMIGSLFAGTDETPGETFLYQGRKYKGYRGMGSLGAMKEGSSDRYFQKKESAASKLVPEGIEGKVPYRGPVSEMVYQLLGGLRSGMGYSGAATIAELHTKAKFVRISPAGLRESHVHDVIITREAPNYRTEGL</sequence>
<dbReference type="SMART" id="SM00116">
    <property type="entry name" value="CBS"/>
    <property type="match status" value="2"/>
</dbReference>
<name>A0A444J1E5_9BACT</name>
<comment type="caution">
    <text evidence="22">The sequence shown here is derived from an EMBL/GenBank/DDBJ whole genome shotgun (WGS) entry which is preliminary data.</text>
</comment>
<dbReference type="NCBIfam" id="TIGR01302">
    <property type="entry name" value="IMP_dehydrog"/>
    <property type="match status" value="1"/>
</dbReference>
<dbReference type="Proteomes" id="UP000287853">
    <property type="component" value="Unassembled WGS sequence"/>
</dbReference>
<evidence type="ECO:0000256" key="5">
    <source>
        <dbReference type="ARBA" id="ARBA00022737"/>
    </source>
</evidence>
<dbReference type="SUPFAM" id="SSF51412">
    <property type="entry name" value="Inosine monophosphate dehydrogenase (IMPDH)"/>
    <property type="match status" value="1"/>
</dbReference>
<dbReference type="Pfam" id="PF00571">
    <property type="entry name" value="CBS"/>
    <property type="match status" value="2"/>
</dbReference>
<evidence type="ECO:0000313" key="22">
    <source>
        <dbReference type="EMBL" id="RWX46987.1"/>
    </source>
</evidence>
<comment type="activity regulation">
    <text evidence="13">Mycophenolic acid (MPA) is a non-competitive inhibitor that prevents formation of the closed enzyme conformation by binding to the same site as the amobile flap. In contrast, mizoribine monophosphate (MZP) is a competitive inhibitor that induces the closed conformation. MPA is a potent inhibitor of mammalian IMPDHs but a poor inhibitor of the bacterial enzymes. MZP is a more potent inhibitor of bacterial IMPDH.</text>
</comment>
<comment type="subunit">
    <text evidence="3 13">Homotetramer.</text>
</comment>
<evidence type="ECO:0000256" key="1">
    <source>
        <dbReference type="ARBA" id="ARBA00001958"/>
    </source>
</evidence>
<keyword evidence="23" id="KW-1185">Reference proteome</keyword>
<dbReference type="CDD" id="cd00381">
    <property type="entry name" value="IMPDH"/>
    <property type="match status" value="1"/>
</dbReference>
<dbReference type="SMART" id="SM01240">
    <property type="entry name" value="IMPDH"/>
    <property type="match status" value="1"/>
</dbReference>
<comment type="pathway">
    <text evidence="13 20">Purine metabolism; XMP biosynthesis via de novo pathway; XMP from IMP: step 1/1.</text>
</comment>
<comment type="caution">
    <text evidence="13">Lacks conserved residue(s) required for the propagation of feature annotation.</text>
</comment>
<evidence type="ECO:0000259" key="21">
    <source>
        <dbReference type="PROSITE" id="PS51371"/>
    </source>
</evidence>
<feature type="binding site" evidence="13 15">
    <location>
        <position position="415"/>
    </location>
    <ligand>
        <name>IMP</name>
        <dbReference type="ChEBI" id="CHEBI:58053"/>
    </ligand>
</feature>
<evidence type="ECO:0000256" key="13">
    <source>
        <dbReference type="HAMAP-Rule" id="MF_01964"/>
    </source>
</evidence>
<protein>
    <recommendedName>
        <fullName evidence="13 20">Inosine-5'-monophosphate dehydrogenase</fullName>
        <shortName evidence="13">IMP dehydrogenase</shortName>
        <shortName evidence="13">IMPD</shortName>
        <shortName evidence="13">IMPDH</shortName>
        <ecNumber evidence="13 20">1.1.1.205</ecNumber>
    </recommendedName>
</protein>
<keyword evidence="10 13" id="KW-0520">NAD</keyword>
<feature type="active site" description="Thioimidate intermediate" evidence="13 14">
    <location>
        <position position="304"/>
    </location>
</feature>
<dbReference type="InterPro" id="IPR001093">
    <property type="entry name" value="IMP_DH_GMPRt"/>
</dbReference>
<comment type="catalytic activity">
    <reaction evidence="12 13 20">
        <text>IMP + NAD(+) + H2O = XMP + NADH + H(+)</text>
        <dbReference type="Rhea" id="RHEA:11708"/>
        <dbReference type="ChEBI" id="CHEBI:15377"/>
        <dbReference type="ChEBI" id="CHEBI:15378"/>
        <dbReference type="ChEBI" id="CHEBI:57464"/>
        <dbReference type="ChEBI" id="CHEBI:57540"/>
        <dbReference type="ChEBI" id="CHEBI:57945"/>
        <dbReference type="ChEBI" id="CHEBI:58053"/>
        <dbReference type="EC" id="1.1.1.205"/>
    </reaction>
</comment>
<dbReference type="GO" id="GO:0006177">
    <property type="term" value="P:GMP biosynthetic process"/>
    <property type="evidence" value="ECO:0007669"/>
    <property type="project" value="UniProtKB-UniRule"/>
</dbReference>
<feature type="binding site" description="in other chain" evidence="13 17">
    <location>
        <position position="301"/>
    </location>
    <ligand>
        <name>K(+)</name>
        <dbReference type="ChEBI" id="CHEBI:29103"/>
        <note>ligand shared between two tetrameric partners</note>
    </ligand>
</feature>
<evidence type="ECO:0000256" key="17">
    <source>
        <dbReference type="PIRSR" id="PIRSR000130-4"/>
    </source>
</evidence>
<evidence type="ECO:0000256" key="20">
    <source>
        <dbReference type="RuleBase" id="RU003928"/>
    </source>
</evidence>
<dbReference type="HAMAP" id="MF_01964">
    <property type="entry name" value="IMPDH"/>
    <property type="match status" value="1"/>
</dbReference>
<dbReference type="InterPro" id="IPR046342">
    <property type="entry name" value="CBS_dom_sf"/>
</dbReference>
<feature type="active site" description="Proton acceptor" evidence="13 14">
    <location>
        <position position="400"/>
    </location>
</feature>
<feature type="binding site" evidence="13">
    <location>
        <position position="471"/>
    </location>
    <ligand>
        <name>K(+)</name>
        <dbReference type="ChEBI" id="CHEBI:29103"/>
        <note>ligand shared between two tetrameric partners</note>
    </ligand>
</feature>
<feature type="binding site" evidence="16">
    <location>
        <begin position="247"/>
        <end position="249"/>
    </location>
    <ligand>
        <name>NAD(+)</name>
        <dbReference type="ChEBI" id="CHEBI:57540"/>
    </ligand>
</feature>